<accession>A0ABT3P202</accession>
<proteinExistence type="predicted"/>
<organism evidence="2 3">
    <name type="scientific">Sabulicella glaciei</name>
    <dbReference type="NCBI Taxonomy" id="2984948"/>
    <lineage>
        <taxon>Bacteria</taxon>
        <taxon>Pseudomonadati</taxon>
        <taxon>Pseudomonadota</taxon>
        <taxon>Alphaproteobacteria</taxon>
        <taxon>Acetobacterales</taxon>
        <taxon>Acetobacteraceae</taxon>
        <taxon>Sabulicella</taxon>
    </lineage>
</organism>
<dbReference type="PANTHER" id="PTHR11895">
    <property type="entry name" value="TRANSAMIDASE"/>
    <property type="match status" value="1"/>
</dbReference>
<reference evidence="2 3" key="1">
    <citation type="submission" date="2022-10" db="EMBL/GenBank/DDBJ databases">
        <title>Roseococcus glaciei nov., sp. nov., isolated from glacier.</title>
        <authorList>
            <person name="Liu Q."/>
            <person name="Xin Y.-H."/>
        </authorList>
    </citation>
    <scope>NUCLEOTIDE SEQUENCE [LARGE SCALE GENOMIC DNA]</scope>
    <source>
        <strain evidence="2 3">MDT2-1-1</strain>
    </source>
</reference>
<name>A0ABT3P202_9PROT</name>
<sequence>MPDAIPTDPRFLGIAQASRLIATRRLSPVELTRALIGRAEALDGQISSYLRPSFDTALKEAQAAEQEIASGGPRGPLHGVPFGLKDIFDVAGVPTTGQSRAYASQMAREDSEVVRRLRGAGAVLLGKLTTHECAHGGPSFDLFAPPARNPWDTSRFTGGSSSGSGAAVAAGLMPLALGSDTGGSIRNPAALCGLVGLKPTYGLVSRRGVMPNAFGWDHVGPMTWTVEDCALALQVLAGHDPGDPASAQVVPPDYRAALTGDLRGLRIGVLRHFFEEDLPASPAMAAALEQAFAVLRSLGADLRDVRIRPSRDYAECKIIAAESEILAVHEHALRRQADRFGEDFLTRILPAILIRGADYVQANRLRAIMTREIEALQREVDVLVTAAPGPAPLLSDWRPANFWRGHGSHVPVFNVTGAPALVQCIGFADGLPLSFQVAGRPFEEATVLRVAHAYEKATGGRERRPSLDPLAVVPPLPPVPEPEAAALSAAEEGELRDLLRRARVDPGERGFRHLCSVAPHVREALARLHRPAAFANEPAAVFRA</sequence>
<dbReference type="SUPFAM" id="SSF75304">
    <property type="entry name" value="Amidase signature (AS) enzymes"/>
    <property type="match status" value="1"/>
</dbReference>
<dbReference type="InterPro" id="IPR020556">
    <property type="entry name" value="Amidase_CS"/>
</dbReference>
<dbReference type="Gene3D" id="3.90.1300.10">
    <property type="entry name" value="Amidase signature (AS) domain"/>
    <property type="match status" value="1"/>
</dbReference>
<evidence type="ECO:0000259" key="1">
    <source>
        <dbReference type="Pfam" id="PF01425"/>
    </source>
</evidence>
<feature type="domain" description="Amidase" evidence="1">
    <location>
        <begin position="30"/>
        <end position="448"/>
    </location>
</feature>
<dbReference type="InterPro" id="IPR023631">
    <property type="entry name" value="Amidase_dom"/>
</dbReference>
<dbReference type="Pfam" id="PF01425">
    <property type="entry name" value="Amidase"/>
    <property type="match status" value="1"/>
</dbReference>
<dbReference type="EMBL" id="JAPFQI010000038">
    <property type="protein sequence ID" value="MCW8088442.1"/>
    <property type="molecule type" value="Genomic_DNA"/>
</dbReference>
<gene>
    <name evidence="2" type="ORF">OF850_22950</name>
</gene>
<evidence type="ECO:0000313" key="2">
    <source>
        <dbReference type="EMBL" id="MCW8088442.1"/>
    </source>
</evidence>
<comment type="caution">
    <text evidence="2">The sequence shown here is derived from an EMBL/GenBank/DDBJ whole genome shotgun (WGS) entry which is preliminary data.</text>
</comment>
<dbReference type="Proteomes" id="UP001526430">
    <property type="component" value="Unassembled WGS sequence"/>
</dbReference>
<dbReference type="PANTHER" id="PTHR11895:SF176">
    <property type="entry name" value="AMIDASE AMID-RELATED"/>
    <property type="match status" value="1"/>
</dbReference>
<dbReference type="RefSeq" id="WP_301592679.1">
    <property type="nucleotide sequence ID" value="NZ_JAPFQI010000038.1"/>
</dbReference>
<dbReference type="PROSITE" id="PS00571">
    <property type="entry name" value="AMIDASES"/>
    <property type="match status" value="1"/>
</dbReference>
<dbReference type="InterPro" id="IPR036928">
    <property type="entry name" value="AS_sf"/>
</dbReference>
<protein>
    <submittedName>
        <fullName evidence="2">Amidase</fullName>
    </submittedName>
</protein>
<keyword evidence="3" id="KW-1185">Reference proteome</keyword>
<evidence type="ECO:0000313" key="3">
    <source>
        <dbReference type="Proteomes" id="UP001526430"/>
    </source>
</evidence>
<dbReference type="InterPro" id="IPR000120">
    <property type="entry name" value="Amidase"/>
</dbReference>